<sequence length="148" mass="16326">MHATRSWGSGGGEGDRNSEAGCWHGGRMSVEREVRWLIDGVLGDDIAMSLACLRILQDDYLPWLERSAVLRARRSGRDWARIGRLLGRSRQAVRKRFGGVAPVGALLPPSLPATEQSEVEAERRAVVAQFRRERDADDAATTGSLTAW</sequence>
<dbReference type="Proteomes" id="UP000011863">
    <property type="component" value="Chromosome"/>
</dbReference>
<evidence type="ECO:0000313" key="3">
    <source>
        <dbReference type="Proteomes" id="UP000011863"/>
    </source>
</evidence>
<organism evidence="2 3">
    <name type="scientific">Ilumatobacter coccineus (strain NBRC 103263 / KCTC 29153 / YM16-304)</name>
    <dbReference type="NCBI Taxonomy" id="1313172"/>
    <lineage>
        <taxon>Bacteria</taxon>
        <taxon>Bacillati</taxon>
        <taxon>Actinomycetota</taxon>
        <taxon>Acidimicrobiia</taxon>
        <taxon>Acidimicrobiales</taxon>
        <taxon>Ilumatobacteraceae</taxon>
        <taxon>Ilumatobacter</taxon>
    </lineage>
</organism>
<name>A0A6C7EB13_ILUCY</name>
<feature type="region of interest" description="Disordered" evidence="1">
    <location>
        <begin position="1"/>
        <end position="22"/>
    </location>
</feature>
<evidence type="ECO:0000256" key="1">
    <source>
        <dbReference type="SAM" id="MobiDB-lite"/>
    </source>
</evidence>
<protein>
    <submittedName>
        <fullName evidence="2">Uncharacterized protein</fullName>
    </submittedName>
</protein>
<evidence type="ECO:0000313" key="2">
    <source>
        <dbReference type="EMBL" id="BAN03192.1"/>
    </source>
</evidence>
<reference evidence="2 3" key="1">
    <citation type="journal article" date="2013" name="Int. J. Syst. Evol. Microbiol.">
        <title>Ilumatobacter nonamiense sp. nov. and Ilumatobacter coccineum sp. nov., isolated from seashore sand.</title>
        <authorList>
            <person name="Matsumoto A."/>
            <person name="Kasai H."/>
            <person name="Matsuo Y."/>
            <person name="Shizuri Y."/>
            <person name="Ichikawa N."/>
            <person name="Fujita N."/>
            <person name="Omura S."/>
            <person name="Takahashi Y."/>
        </authorList>
    </citation>
    <scope>NUCLEOTIDE SEQUENCE [LARGE SCALE GENOMIC DNA]</scope>
    <source>
        <strain evidence="3">NBRC 103263 / KCTC 29153 / YM16-304</strain>
    </source>
</reference>
<dbReference type="EMBL" id="AP012057">
    <property type="protein sequence ID" value="BAN03192.1"/>
    <property type="molecule type" value="Genomic_DNA"/>
</dbReference>
<dbReference type="AlphaFoldDB" id="A0A6C7EB13"/>
<dbReference type="KEGG" id="aym:YM304_28780"/>
<gene>
    <name evidence="2" type="ORF">YM304_28780</name>
</gene>
<proteinExistence type="predicted"/>
<keyword evidence="3" id="KW-1185">Reference proteome</keyword>
<accession>A0A6C7EB13</accession>